<evidence type="ECO:0000313" key="2">
    <source>
        <dbReference type="EMBL" id="CRG91168.1"/>
    </source>
</evidence>
<dbReference type="Gene3D" id="3.40.50.720">
    <property type="entry name" value="NAD(P)-binding Rossmann-like Domain"/>
    <property type="match status" value="1"/>
</dbReference>
<name>A0A0U1M6I1_TALIS</name>
<dbReference type="PANTHER" id="PTHR47129:SF1">
    <property type="entry name" value="NMRA-LIKE DOMAIN-CONTAINING PROTEIN"/>
    <property type="match status" value="1"/>
</dbReference>
<dbReference type="InterPro" id="IPR008030">
    <property type="entry name" value="NmrA-like"/>
</dbReference>
<feature type="domain" description="NmrA-like" evidence="1">
    <location>
        <begin position="6"/>
        <end position="234"/>
    </location>
</feature>
<dbReference type="STRING" id="28573.A0A0U1M6I1"/>
<dbReference type="PANTHER" id="PTHR47129">
    <property type="entry name" value="QUINONE OXIDOREDUCTASE 2"/>
    <property type="match status" value="1"/>
</dbReference>
<dbReference type="OMA" id="NGWYHEN"/>
<reference evidence="2 3" key="1">
    <citation type="submission" date="2015-04" db="EMBL/GenBank/DDBJ databases">
        <authorList>
            <person name="Syromyatnikov M.Y."/>
            <person name="Popov V.N."/>
        </authorList>
    </citation>
    <scope>NUCLEOTIDE SEQUENCE [LARGE SCALE GENOMIC DNA]</scope>
    <source>
        <strain evidence="2">WF-38-12</strain>
    </source>
</reference>
<proteinExistence type="predicted"/>
<dbReference type="EMBL" id="CVMT01000009">
    <property type="protein sequence ID" value="CRG91168.1"/>
    <property type="molecule type" value="Genomic_DNA"/>
</dbReference>
<gene>
    <name evidence="2" type="ORF">PISL3812_08216</name>
</gene>
<protein>
    <submittedName>
        <fullName evidence="2">Quinone oxidoreductase 2</fullName>
    </submittedName>
</protein>
<evidence type="ECO:0000313" key="3">
    <source>
        <dbReference type="Proteomes" id="UP000054383"/>
    </source>
</evidence>
<dbReference type="AlphaFoldDB" id="A0A0U1M6I1"/>
<dbReference type="Gene3D" id="3.90.25.10">
    <property type="entry name" value="UDP-galactose 4-epimerase, domain 1"/>
    <property type="match status" value="1"/>
</dbReference>
<dbReference type="SUPFAM" id="SSF51735">
    <property type="entry name" value="NAD(P)-binding Rossmann-fold domains"/>
    <property type="match status" value="1"/>
</dbReference>
<sequence length="317" mass="35652">MALKYLITGATGGLGSQVLAHLAATVPPSSLAAASSTESNRAQFEARGIAFRVTNFDDPASLEAAFDGVENLFFVSTNTFDNERRAKQHRNVIEAAKKVGVKHTWYTSLAFGGLRSDSKIDVQQAHLETEKMLKESGITYTSIREGLYTDAFPLFLQWYPSTETIYIPQDAQITYTSRDELGEANAKLLLKGGHENEIVLLTANEPLSAGDIVRIINETTNRNVKVKIVSSEEYVRYHTANDEGKKTEWFWNKRLSWFEGIAKGDALLSNPLMREVLGREPKKASAMIREVLQENPNYTWHQNYVDKEQYRATLPRK</sequence>
<dbReference type="InterPro" id="IPR036291">
    <property type="entry name" value="NAD(P)-bd_dom_sf"/>
</dbReference>
<dbReference type="InterPro" id="IPR052718">
    <property type="entry name" value="NmrA-type_oxidoreductase"/>
</dbReference>
<organism evidence="2 3">
    <name type="scientific">Talaromyces islandicus</name>
    <name type="common">Penicillium islandicum</name>
    <dbReference type="NCBI Taxonomy" id="28573"/>
    <lineage>
        <taxon>Eukaryota</taxon>
        <taxon>Fungi</taxon>
        <taxon>Dikarya</taxon>
        <taxon>Ascomycota</taxon>
        <taxon>Pezizomycotina</taxon>
        <taxon>Eurotiomycetes</taxon>
        <taxon>Eurotiomycetidae</taxon>
        <taxon>Eurotiales</taxon>
        <taxon>Trichocomaceae</taxon>
        <taxon>Talaromyces</taxon>
        <taxon>Talaromyces sect. Islandici</taxon>
    </lineage>
</organism>
<keyword evidence="3" id="KW-1185">Reference proteome</keyword>
<evidence type="ECO:0000259" key="1">
    <source>
        <dbReference type="Pfam" id="PF05368"/>
    </source>
</evidence>
<dbReference type="Pfam" id="PF05368">
    <property type="entry name" value="NmrA"/>
    <property type="match status" value="1"/>
</dbReference>
<accession>A0A0U1M6I1</accession>
<dbReference type="CDD" id="cd05269">
    <property type="entry name" value="TMR_SDR_a"/>
    <property type="match status" value="1"/>
</dbReference>
<dbReference type="Proteomes" id="UP000054383">
    <property type="component" value="Unassembled WGS sequence"/>
</dbReference>
<dbReference type="OrthoDB" id="419598at2759"/>